<name>A0A096XHA0_VIBCL</name>
<protein>
    <submittedName>
        <fullName evidence="1">IncF plasmid conjugative transfer protein TraN</fullName>
    </submittedName>
</protein>
<reference evidence="1" key="1">
    <citation type="journal article" date="2014" name="PLoS ONE">
        <title>Worldwide Occurrence of Integrative Conjugative Element Encoding Multidrug Resistance Determinants in Epidemic Vibrio cholerae O1.</title>
        <authorList>
            <person name="Marin M.A."/>
            <person name="Fonseca E.L."/>
            <person name="Andrade B.N."/>
            <person name="Cabral A.C."/>
            <person name="Vicente A.C."/>
        </authorList>
    </citation>
    <scope>NUCLEOTIDE SEQUENCE</scope>
    <source>
        <strain evidence="1">VC504</strain>
    </source>
</reference>
<accession>A0A096XHA0</accession>
<dbReference type="AlphaFoldDB" id="A0A096XHA0"/>
<sequence length="229" mass="25287">MRFDPTKVVMNDSWSPQSCIEQAADIPTKFSDYSIQCTDQPSSTNGCTVVNGVSVCESYFALSPVAGISPLCRRVQVSVDDESYKGIENQACQVLEANPSCGFMSSECAETNDKGECIRFTDTYDCGLQTSDPKCVVSNLMPSSFEACEPTQTITPFTETKHVPDFQVCEKISTLTQCQLERRVSAETHQQSWSIERGCFSSETLSFVPQHSSTMQTGNATLRILIIKY</sequence>
<dbReference type="EMBL" id="KC886257">
    <property type="protein sequence ID" value="AHM25097.1"/>
    <property type="molecule type" value="Genomic_DNA"/>
</dbReference>
<organism evidence="1">
    <name type="scientific">Vibrio cholerae</name>
    <dbReference type="NCBI Taxonomy" id="666"/>
    <lineage>
        <taxon>Bacteria</taxon>
        <taxon>Pseudomonadati</taxon>
        <taxon>Pseudomonadota</taxon>
        <taxon>Gammaproteobacteria</taxon>
        <taxon>Vibrionales</taxon>
        <taxon>Vibrionaceae</taxon>
        <taxon>Vibrio</taxon>
    </lineage>
</organism>
<evidence type="ECO:0000313" key="1">
    <source>
        <dbReference type="EMBL" id="AHM25097.1"/>
    </source>
</evidence>
<proteinExistence type="predicted"/>